<name>A0A7S0FZV4_9RHOD</name>
<accession>A0A7S0FZV4</accession>
<evidence type="ECO:0000313" key="3">
    <source>
        <dbReference type="EMBL" id="CAD8389718.1"/>
    </source>
</evidence>
<feature type="region of interest" description="Disordered" evidence="1">
    <location>
        <begin position="57"/>
        <end position="94"/>
    </location>
</feature>
<evidence type="ECO:0000256" key="1">
    <source>
        <dbReference type="SAM" id="MobiDB-lite"/>
    </source>
</evidence>
<dbReference type="EMBL" id="HBEK01000410">
    <property type="protein sequence ID" value="CAD8389718.1"/>
    <property type="molecule type" value="Transcribed_RNA"/>
</dbReference>
<proteinExistence type="predicted"/>
<feature type="transmembrane region" description="Helical" evidence="2">
    <location>
        <begin position="12"/>
        <end position="32"/>
    </location>
</feature>
<reference evidence="3" key="1">
    <citation type="submission" date="2021-01" db="EMBL/GenBank/DDBJ databases">
        <authorList>
            <person name="Corre E."/>
            <person name="Pelletier E."/>
            <person name="Niang G."/>
            <person name="Scheremetjew M."/>
            <person name="Finn R."/>
            <person name="Kale V."/>
            <person name="Holt S."/>
            <person name="Cochrane G."/>
            <person name="Meng A."/>
            <person name="Brown T."/>
            <person name="Cohen L."/>
        </authorList>
    </citation>
    <scope>NUCLEOTIDE SEQUENCE</scope>
    <source>
        <strain evidence="3">UTEX LB 2760</strain>
    </source>
</reference>
<keyword evidence="2" id="KW-0812">Transmembrane</keyword>
<keyword evidence="2" id="KW-1133">Transmembrane helix</keyword>
<protein>
    <submittedName>
        <fullName evidence="3">Uncharacterized protein</fullName>
    </submittedName>
</protein>
<sequence length="149" mass="16300">METRKGPSVVMLAIISIVVSMTALDLMLFMIVRSKQRGLVRLRREVLSGLEAIARKKSATTANEAENAERVQTKSKKIQEPPSATNKGAQSDELKLEETLETTVGPTLSSLIYAQGWALSDQRVATLIKGIVDPRVGEVLEELLIEILA</sequence>
<organism evidence="3">
    <name type="scientific">Rhodosorus marinus</name>
    <dbReference type="NCBI Taxonomy" id="101924"/>
    <lineage>
        <taxon>Eukaryota</taxon>
        <taxon>Rhodophyta</taxon>
        <taxon>Stylonematophyceae</taxon>
        <taxon>Stylonematales</taxon>
        <taxon>Stylonemataceae</taxon>
        <taxon>Rhodosorus</taxon>
    </lineage>
</organism>
<keyword evidence="2" id="KW-0472">Membrane</keyword>
<dbReference type="AlphaFoldDB" id="A0A7S0FZV4"/>
<gene>
    <name evidence="3" type="ORF">RMAR0315_LOCUS244</name>
</gene>
<evidence type="ECO:0000256" key="2">
    <source>
        <dbReference type="SAM" id="Phobius"/>
    </source>
</evidence>